<accession>A0A0E9SZM7</accession>
<dbReference type="EMBL" id="GBXM01061821">
    <property type="protein sequence ID" value="JAH46756.1"/>
    <property type="molecule type" value="Transcribed_RNA"/>
</dbReference>
<proteinExistence type="predicted"/>
<organism evidence="1">
    <name type="scientific">Anguilla anguilla</name>
    <name type="common">European freshwater eel</name>
    <name type="synonym">Muraena anguilla</name>
    <dbReference type="NCBI Taxonomy" id="7936"/>
    <lineage>
        <taxon>Eukaryota</taxon>
        <taxon>Metazoa</taxon>
        <taxon>Chordata</taxon>
        <taxon>Craniata</taxon>
        <taxon>Vertebrata</taxon>
        <taxon>Euteleostomi</taxon>
        <taxon>Actinopterygii</taxon>
        <taxon>Neopterygii</taxon>
        <taxon>Teleostei</taxon>
        <taxon>Anguilliformes</taxon>
        <taxon>Anguillidae</taxon>
        <taxon>Anguilla</taxon>
    </lineage>
</organism>
<reference evidence="1" key="1">
    <citation type="submission" date="2014-11" db="EMBL/GenBank/DDBJ databases">
        <authorList>
            <person name="Amaro Gonzalez C."/>
        </authorList>
    </citation>
    <scope>NUCLEOTIDE SEQUENCE</scope>
</reference>
<evidence type="ECO:0000313" key="1">
    <source>
        <dbReference type="EMBL" id="JAH46756.1"/>
    </source>
</evidence>
<sequence>MVVSTTNVFSK</sequence>
<reference evidence="1" key="2">
    <citation type="journal article" date="2015" name="Fish Shellfish Immunol.">
        <title>Early steps in the European eel (Anguilla anguilla)-Vibrio vulnificus interaction in the gills: Role of the RtxA13 toxin.</title>
        <authorList>
            <person name="Callol A."/>
            <person name="Pajuelo D."/>
            <person name="Ebbesson L."/>
            <person name="Teles M."/>
            <person name="MacKenzie S."/>
            <person name="Amaro C."/>
        </authorList>
    </citation>
    <scope>NUCLEOTIDE SEQUENCE</scope>
</reference>
<protein>
    <submittedName>
        <fullName evidence="1">Uncharacterized protein</fullName>
    </submittedName>
</protein>
<name>A0A0E9SZM7_ANGAN</name>